<protein>
    <submittedName>
        <fullName evidence="1">Uncharacterized protein</fullName>
    </submittedName>
</protein>
<organism evidence="1">
    <name type="scientific">Arundo donax</name>
    <name type="common">Giant reed</name>
    <name type="synonym">Donax arundinaceus</name>
    <dbReference type="NCBI Taxonomy" id="35708"/>
    <lineage>
        <taxon>Eukaryota</taxon>
        <taxon>Viridiplantae</taxon>
        <taxon>Streptophyta</taxon>
        <taxon>Embryophyta</taxon>
        <taxon>Tracheophyta</taxon>
        <taxon>Spermatophyta</taxon>
        <taxon>Magnoliopsida</taxon>
        <taxon>Liliopsida</taxon>
        <taxon>Poales</taxon>
        <taxon>Poaceae</taxon>
        <taxon>PACMAD clade</taxon>
        <taxon>Arundinoideae</taxon>
        <taxon>Arundineae</taxon>
        <taxon>Arundo</taxon>
    </lineage>
</organism>
<name>A0A0A9AMC7_ARUDO</name>
<evidence type="ECO:0000313" key="1">
    <source>
        <dbReference type="EMBL" id="JAD48227.1"/>
    </source>
</evidence>
<dbReference type="EMBL" id="GBRH01249668">
    <property type="protein sequence ID" value="JAD48227.1"/>
    <property type="molecule type" value="Transcribed_RNA"/>
</dbReference>
<dbReference type="AlphaFoldDB" id="A0A0A9AMC7"/>
<proteinExistence type="predicted"/>
<sequence>MAEGSRHGFSKRNTYELGMVCLTQSMYFTLST</sequence>
<reference evidence="1" key="2">
    <citation type="journal article" date="2015" name="Data Brief">
        <title>Shoot transcriptome of the giant reed, Arundo donax.</title>
        <authorList>
            <person name="Barrero R.A."/>
            <person name="Guerrero F.D."/>
            <person name="Moolhuijzen P."/>
            <person name="Goolsby J.A."/>
            <person name="Tidwell J."/>
            <person name="Bellgard S.E."/>
            <person name="Bellgard M.I."/>
        </authorList>
    </citation>
    <scope>NUCLEOTIDE SEQUENCE</scope>
    <source>
        <tissue evidence="1">Shoot tissue taken approximately 20 cm above the soil surface</tissue>
    </source>
</reference>
<accession>A0A0A9AMC7</accession>
<reference evidence="1" key="1">
    <citation type="submission" date="2014-09" db="EMBL/GenBank/DDBJ databases">
        <authorList>
            <person name="Magalhaes I.L.F."/>
            <person name="Oliveira U."/>
            <person name="Santos F.R."/>
            <person name="Vidigal T.H.D.A."/>
            <person name="Brescovit A.D."/>
            <person name="Santos A.J."/>
        </authorList>
    </citation>
    <scope>NUCLEOTIDE SEQUENCE</scope>
    <source>
        <tissue evidence="1">Shoot tissue taken approximately 20 cm above the soil surface</tissue>
    </source>
</reference>